<comment type="similarity">
    <text evidence="1">Belongs to the transferase hexapeptide repeat family.</text>
</comment>
<dbReference type="Pfam" id="PF12464">
    <property type="entry name" value="Mac"/>
    <property type="match status" value="1"/>
</dbReference>
<dbReference type="PANTHER" id="PTHR43017">
    <property type="entry name" value="GALACTOSIDE O-ACETYLTRANSFERASE"/>
    <property type="match status" value="1"/>
</dbReference>
<dbReference type="SUPFAM" id="SSF51161">
    <property type="entry name" value="Trimeric LpxA-like enzymes"/>
    <property type="match status" value="1"/>
</dbReference>
<feature type="domain" description="Maltose/galactoside acetyltransferase" evidence="5">
    <location>
        <begin position="22"/>
        <end position="76"/>
    </location>
</feature>
<comment type="caution">
    <text evidence="6">The sequence shown here is derived from an EMBL/GenBank/DDBJ whole genome shotgun (WGS) entry which is preliminary data.</text>
</comment>
<dbReference type="AlphaFoldDB" id="A0A644V609"/>
<proteinExistence type="inferred from homology"/>
<dbReference type="GO" id="GO:0008870">
    <property type="term" value="F:galactoside O-acetyltransferase activity"/>
    <property type="evidence" value="ECO:0007669"/>
    <property type="project" value="TreeGrafter"/>
</dbReference>
<dbReference type="GO" id="GO:0008925">
    <property type="term" value="F:maltose O-acetyltransferase activity"/>
    <property type="evidence" value="ECO:0007669"/>
    <property type="project" value="UniProtKB-EC"/>
</dbReference>
<dbReference type="FunFam" id="2.160.10.10:FF:000025">
    <property type="entry name" value="Hexapeptide-repeat containing-acetyltransferase"/>
    <property type="match status" value="1"/>
</dbReference>
<dbReference type="PROSITE" id="PS00101">
    <property type="entry name" value="HEXAPEP_TRANSFERASES"/>
    <property type="match status" value="1"/>
</dbReference>
<evidence type="ECO:0000256" key="4">
    <source>
        <dbReference type="ARBA" id="ARBA00023315"/>
    </source>
</evidence>
<reference evidence="6" key="1">
    <citation type="submission" date="2019-08" db="EMBL/GenBank/DDBJ databases">
        <authorList>
            <person name="Kucharzyk K."/>
            <person name="Murdoch R.W."/>
            <person name="Higgins S."/>
            <person name="Loffler F."/>
        </authorList>
    </citation>
    <scope>NUCLEOTIDE SEQUENCE</scope>
</reference>
<dbReference type="InterPro" id="IPR018357">
    <property type="entry name" value="Hexapep_transf_CS"/>
</dbReference>
<keyword evidence="3" id="KW-0677">Repeat</keyword>
<organism evidence="6">
    <name type="scientific">bioreactor metagenome</name>
    <dbReference type="NCBI Taxonomy" id="1076179"/>
    <lineage>
        <taxon>unclassified sequences</taxon>
        <taxon>metagenomes</taxon>
        <taxon>ecological metagenomes</taxon>
    </lineage>
</organism>
<accession>A0A644V609</accession>
<keyword evidence="4 6" id="KW-0012">Acyltransferase</keyword>
<dbReference type="InterPro" id="IPR039369">
    <property type="entry name" value="LacA-like"/>
</dbReference>
<evidence type="ECO:0000256" key="2">
    <source>
        <dbReference type="ARBA" id="ARBA00022679"/>
    </source>
</evidence>
<sequence>MDKTSLLLGIGNVIYIKIMTEREKMLAGEIYDCGDEQLIERWHLAKQLQKKYSETDSRDRDTLNSILDELIGGRGDNVWIAAPFFVDYGENIFIGNNVEINMNCVFLDCNRISIGSYSGIGPGVHIYTVTHPVNPKERLPENSQFWKSYTAPVTIGNNVWIGGGAILLPDVTIGDNTTIGAGSVVTKSIPDNCIAAGNPCRVIRKIDE</sequence>
<dbReference type="Gene3D" id="2.160.10.10">
    <property type="entry name" value="Hexapeptide repeat proteins"/>
    <property type="match status" value="1"/>
</dbReference>
<dbReference type="InterPro" id="IPR024688">
    <property type="entry name" value="Mac_dom"/>
</dbReference>
<dbReference type="EMBL" id="VSSQ01000224">
    <property type="protein sequence ID" value="MPL86621.1"/>
    <property type="molecule type" value="Genomic_DNA"/>
</dbReference>
<evidence type="ECO:0000256" key="3">
    <source>
        <dbReference type="ARBA" id="ARBA00022737"/>
    </source>
</evidence>
<dbReference type="Pfam" id="PF00132">
    <property type="entry name" value="Hexapep"/>
    <property type="match status" value="1"/>
</dbReference>
<dbReference type="InterPro" id="IPR001451">
    <property type="entry name" value="Hexapep"/>
</dbReference>
<dbReference type="CDD" id="cd03357">
    <property type="entry name" value="LbH_MAT_GAT"/>
    <property type="match status" value="1"/>
</dbReference>
<gene>
    <name evidence="6" type="primary">maa_2</name>
    <name evidence="6" type="ORF">SDC9_32604</name>
</gene>
<dbReference type="EC" id="2.3.1.79" evidence="6"/>
<name>A0A644V609_9ZZZZ</name>
<keyword evidence="2 6" id="KW-0808">Transferase</keyword>
<protein>
    <submittedName>
        <fullName evidence="6">Maltose O-acetyltransferase</fullName>
        <ecNumber evidence="6">2.3.1.79</ecNumber>
    </submittedName>
</protein>
<evidence type="ECO:0000313" key="6">
    <source>
        <dbReference type="EMBL" id="MPL86621.1"/>
    </source>
</evidence>
<dbReference type="InterPro" id="IPR011004">
    <property type="entry name" value="Trimer_LpxA-like_sf"/>
</dbReference>
<evidence type="ECO:0000256" key="1">
    <source>
        <dbReference type="ARBA" id="ARBA00007274"/>
    </source>
</evidence>
<dbReference type="PANTHER" id="PTHR43017:SF1">
    <property type="entry name" value="ACETYLTRANSFERASE YJL218W-RELATED"/>
    <property type="match status" value="1"/>
</dbReference>
<dbReference type="SMART" id="SM01266">
    <property type="entry name" value="Mac"/>
    <property type="match status" value="1"/>
</dbReference>
<evidence type="ECO:0000259" key="5">
    <source>
        <dbReference type="SMART" id="SM01266"/>
    </source>
</evidence>